<reference evidence="2 3" key="1">
    <citation type="submission" date="2017-11" db="EMBL/GenBank/DDBJ databases">
        <title>De novo assembly and phasing of dikaryotic genomes from two isolates of Puccinia coronata f. sp. avenae, the causal agent of oat crown rust.</title>
        <authorList>
            <person name="Miller M.E."/>
            <person name="Zhang Y."/>
            <person name="Omidvar V."/>
            <person name="Sperschneider J."/>
            <person name="Schwessinger B."/>
            <person name="Raley C."/>
            <person name="Palmer J.M."/>
            <person name="Garnica D."/>
            <person name="Upadhyaya N."/>
            <person name="Rathjen J."/>
            <person name="Taylor J.M."/>
            <person name="Park R.F."/>
            <person name="Dodds P.N."/>
            <person name="Hirsch C.D."/>
            <person name="Kianian S.F."/>
            <person name="Figueroa M."/>
        </authorList>
    </citation>
    <scope>NUCLEOTIDE SEQUENCE [LARGE SCALE GENOMIC DNA]</scope>
    <source>
        <strain evidence="2">12NC29</strain>
    </source>
</reference>
<proteinExistence type="predicted"/>
<dbReference type="STRING" id="200324.A0A2N5VMJ5"/>
<evidence type="ECO:0000256" key="1">
    <source>
        <dbReference type="SAM" id="MobiDB-lite"/>
    </source>
</evidence>
<organism evidence="2 3">
    <name type="scientific">Puccinia coronata f. sp. avenae</name>
    <dbReference type="NCBI Taxonomy" id="200324"/>
    <lineage>
        <taxon>Eukaryota</taxon>
        <taxon>Fungi</taxon>
        <taxon>Dikarya</taxon>
        <taxon>Basidiomycota</taxon>
        <taxon>Pucciniomycotina</taxon>
        <taxon>Pucciniomycetes</taxon>
        <taxon>Pucciniales</taxon>
        <taxon>Pucciniaceae</taxon>
        <taxon>Puccinia</taxon>
    </lineage>
</organism>
<dbReference type="GO" id="GO:0005740">
    <property type="term" value="C:mitochondrial envelope"/>
    <property type="evidence" value="ECO:0007669"/>
    <property type="project" value="TreeGrafter"/>
</dbReference>
<dbReference type="Pfam" id="PF08634">
    <property type="entry name" value="Pet127"/>
    <property type="match status" value="1"/>
</dbReference>
<feature type="compositionally biased region" description="Low complexity" evidence="1">
    <location>
        <begin position="650"/>
        <end position="677"/>
    </location>
</feature>
<gene>
    <name evidence="2" type="ORF">PCANC_11434</name>
</gene>
<dbReference type="AlphaFoldDB" id="A0A2N5VMJ5"/>
<feature type="compositionally biased region" description="Polar residues" evidence="1">
    <location>
        <begin position="88"/>
        <end position="100"/>
    </location>
</feature>
<accession>A0A2N5VMJ5</accession>
<feature type="compositionally biased region" description="Basic residues" evidence="1">
    <location>
        <begin position="59"/>
        <end position="70"/>
    </location>
</feature>
<feature type="region of interest" description="Disordered" evidence="1">
    <location>
        <begin position="38"/>
        <end position="144"/>
    </location>
</feature>
<evidence type="ECO:0000313" key="2">
    <source>
        <dbReference type="EMBL" id="PLW51187.1"/>
    </source>
</evidence>
<protein>
    <recommendedName>
        <fullName evidence="4">Pet127-domain-containing protein</fullName>
    </recommendedName>
</protein>
<dbReference type="PANTHER" id="PTHR31014">
    <property type="entry name" value="MITOCHONDRIAL TRANSLATION SYSTEM COMPONENT PET127-RELATED"/>
    <property type="match status" value="1"/>
</dbReference>
<name>A0A2N5VMJ5_9BASI</name>
<evidence type="ECO:0000313" key="3">
    <source>
        <dbReference type="Proteomes" id="UP000235388"/>
    </source>
</evidence>
<dbReference type="Proteomes" id="UP000235388">
    <property type="component" value="Unassembled WGS sequence"/>
</dbReference>
<comment type="caution">
    <text evidence="2">The sequence shown here is derived from an EMBL/GenBank/DDBJ whole genome shotgun (WGS) entry which is preliminary data.</text>
</comment>
<dbReference type="GO" id="GO:0000964">
    <property type="term" value="P:mitochondrial RNA 5'-end processing"/>
    <property type="evidence" value="ECO:0007669"/>
    <property type="project" value="TreeGrafter"/>
</dbReference>
<sequence length="790" mass="88861">MSTYLRTHHNLKLKLINSLTSTATGSIAQHHHLPISRYLSTNPTSTPSSPLISTLPKKSSTRKIKRKTNKHSNSSHDHPDRPILPRSITPSSKLSRSNGKQAKVIVEEADSLATDRLTKNPSLDLTQLPEPNRPPTSQPCTSFSFSSSSIPFEAVTPSTPQPPVATLAHGLSRVLFNPGVHWLQDPRTLVYNFDHRLQDLVSPDQFNFDALTPYVTSSRDQQLVQLAHQNQRKYCGSTSSMTQTLSQIYLMLNGNKPLNIGMLTANAASTKKKVEFTPGAKMPASIILRYDPETKRYSIDSDKSFETETDCPDSTILSSLGHVLEKFFVLPYDEFAKLLKENASSLDPSKPKIREAYAFAKTNLLMTRSQLDCYHHYLPGNGTFDIKTRATIAIRHDRLNHANAAGYQIRTSQGPLESFEREYLDLIRSAFLKYQFQARIGQMDGIFVAYHNTQRVFGFEYLPISKMDQALFGNSEEGDKVFKLCLGYMERILEDATTAYPEQSLRITTSAKSHGNLWVFVSPDQGEIAGRDPPEDYTTFHYKNYNYLDGEIVEDGYIDIETSYQTQIVRERGLEDKEFGIMSSEEDREKIDWSIFCQTFKYSRSEELDQLYRSIRKIQFAISQLVLPEGVDRQLMRIVNWPETAGELESSPSAGDDDLSPSSSSSRASGSASALASSGHTFIPTPGIKYKTEVSKLVKHLRSIAKDGWKLRHQLVEAQKDQKVITLKPAEFSIQDRQPPLSNRPPSPALSAPDSRNATADWQNHLLAQERQRELKALDILASNKPNPHS</sequence>
<feature type="region of interest" description="Disordered" evidence="1">
    <location>
        <begin position="731"/>
        <end position="761"/>
    </location>
</feature>
<feature type="region of interest" description="Disordered" evidence="1">
    <location>
        <begin position="646"/>
        <end position="677"/>
    </location>
</feature>
<feature type="compositionally biased region" description="Low complexity" evidence="1">
    <location>
        <begin position="39"/>
        <end position="58"/>
    </location>
</feature>
<keyword evidence="3" id="KW-1185">Reference proteome</keyword>
<dbReference type="PANTHER" id="PTHR31014:SF0">
    <property type="entry name" value="MITOCHONDRIAL TRANSLATION SYSTEM COMPONENT PET127-RELATED"/>
    <property type="match status" value="1"/>
</dbReference>
<evidence type="ECO:0008006" key="4">
    <source>
        <dbReference type="Google" id="ProtNLM"/>
    </source>
</evidence>
<feature type="compositionally biased region" description="Basic and acidic residues" evidence="1">
    <location>
        <begin position="74"/>
        <end position="83"/>
    </location>
</feature>
<dbReference type="InterPro" id="IPR013943">
    <property type="entry name" value="Pet127"/>
</dbReference>
<dbReference type="OrthoDB" id="10249045at2759"/>
<dbReference type="EMBL" id="PGCJ01000086">
    <property type="protein sequence ID" value="PLW51187.1"/>
    <property type="molecule type" value="Genomic_DNA"/>
</dbReference>